<proteinExistence type="predicted"/>
<dbReference type="EMBL" id="CP003422">
    <property type="protein sequence ID" value="AFH61598.1"/>
    <property type="molecule type" value="Genomic_DNA"/>
</dbReference>
<dbReference type="AlphaFoldDB" id="I0BGV1"/>
<evidence type="ECO:0000256" key="1">
    <source>
        <dbReference type="SAM" id="MobiDB-lite"/>
    </source>
</evidence>
<organism evidence="2 3">
    <name type="scientific">Paenibacillus mucilaginosus K02</name>
    <dbReference type="NCBI Taxonomy" id="997761"/>
    <lineage>
        <taxon>Bacteria</taxon>
        <taxon>Bacillati</taxon>
        <taxon>Bacillota</taxon>
        <taxon>Bacilli</taxon>
        <taxon>Bacillales</taxon>
        <taxon>Paenibacillaceae</taxon>
        <taxon>Paenibacillus</taxon>
    </lineage>
</organism>
<evidence type="ECO:0000313" key="2">
    <source>
        <dbReference type="EMBL" id="AFH61598.1"/>
    </source>
</evidence>
<protein>
    <submittedName>
        <fullName evidence="2">Uncharacterized protein</fullName>
    </submittedName>
</protein>
<dbReference type="KEGG" id="pmw:B2K_12850"/>
<reference evidence="2 3" key="1">
    <citation type="submission" date="2013-06" db="EMBL/GenBank/DDBJ databases">
        <title>Complete genome sequence of Paenibacillus mucilaginosus K02.</title>
        <authorList>
            <person name="Xiao B."/>
            <person name="Sun L."/>
            <person name="Xiao L."/>
            <person name="Lian B."/>
        </authorList>
    </citation>
    <scope>NUCLEOTIDE SEQUENCE [LARGE SCALE GENOMIC DNA]</scope>
    <source>
        <strain evidence="2 3">K02</strain>
    </source>
</reference>
<name>I0BGV1_9BACL</name>
<sequence length="62" mass="6557">MLAPFVEGWAAAGLGLRQPFLRETGAVERSRTDGCTSLGVKSKKGPEAGTNEDMDTVFVCPT</sequence>
<gene>
    <name evidence="2" type="ORF">B2K_12850</name>
</gene>
<accession>I0BGV1</accession>
<evidence type="ECO:0000313" key="3">
    <source>
        <dbReference type="Proteomes" id="UP000007392"/>
    </source>
</evidence>
<dbReference type="HOGENOM" id="CLU_2899885_0_0_9"/>
<dbReference type="PATRIC" id="fig|997761.3.peg.2516"/>
<dbReference type="Proteomes" id="UP000007392">
    <property type="component" value="Chromosome"/>
</dbReference>
<feature type="region of interest" description="Disordered" evidence="1">
    <location>
        <begin position="38"/>
        <end position="62"/>
    </location>
</feature>